<evidence type="ECO:0000313" key="7">
    <source>
        <dbReference type="Proteomes" id="UP000694941"/>
    </source>
</evidence>
<dbReference type="PANTHER" id="PTHR14957">
    <property type="entry name" value="UBIQUITIN-LIKE-CONJUGATING ENZYME ATG10"/>
    <property type="match status" value="1"/>
</dbReference>
<gene>
    <name evidence="8" type="primary">LOC106458774</name>
</gene>
<comment type="similarity">
    <text evidence="1">Belongs to the ATG10 family.</text>
</comment>
<keyword evidence="5" id="KW-0072">Autophagy</keyword>
<evidence type="ECO:0000256" key="5">
    <source>
        <dbReference type="ARBA" id="ARBA00023006"/>
    </source>
</evidence>
<proteinExistence type="inferred from homology"/>
<evidence type="ECO:0000256" key="6">
    <source>
        <dbReference type="ARBA" id="ARBA00029833"/>
    </source>
</evidence>
<evidence type="ECO:0000256" key="1">
    <source>
        <dbReference type="ARBA" id="ARBA00005696"/>
    </source>
</evidence>
<keyword evidence="7" id="KW-1185">Reference proteome</keyword>
<keyword evidence="3" id="KW-0808">Transferase</keyword>
<dbReference type="Pfam" id="PF03987">
    <property type="entry name" value="Autophagy_act_C"/>
    <property type="match status" value="1"/>
</dbReference>
<evidence type="ECO:0000256" key="2">
    <source>
        <dbReference type="ARBA" id="ARBA00021099"/>
    </source>
</evidence>
<evidence type="ECO:0000313" key="8">
    <source>
        <dbReference type="RefSeq" id="XP_013773776.1"/>
    </source>
</evidence>
<protein>
    <recommendedName>
        <fullName evidence="2">Ubiquitin-like-conjugating enzyme ATG10</fullName>
    </recommendedName>
    <alternativeName>
        <fullName evidence="6">Autophagy-related protein 10</fullName>
    </alternativeName>
</protein>
<sequence length="147" mass="17315">MSGYISWENFLFEIKNFQAASSSLRDGWELRVLKDEPQHTFLAKRVIKMIEQTPAHATTNIHEGSQEENVLASDASNRLVTFEYHVIYSISYSVPVLYFTAWRQDGTPLSLEEVWDQVPRCYQEQLKQQRWSILTQQQLPLIMVEYR</sequence>
<reference evidence="8" key="1">
    <citation type="submission" date="2025-08" db="UniProtKB">
        <authorList>
            <consortium name="RefSeq"/>
        </authorList>
    </citation>
    <scope>IDENTIFICATION</scope>
    <source>
        <tissue evidence="8">Muscle</tissue>
    </source>
</reference>
<dbReference type="Gene3D" id="3.30.1460.50">
    <property type="match status" value="1"/>
</dbReference>
<dbReference type="GeneID" id="106458774"/>
<organism evidence="7 8">
    <name type="scientific">Limulus polyphemus</name>
    <name type="common">Atlantic horseshoe crab</name>
    <dbReference type="NCBI Taxonomy" id="6850"/>
    <lineage>
        <taxon>Eukaryota</taxon>
        <taxon>Metazoa</taxon>
        <taxon>Ecdysozoa</taxon>
        <taxon>Arthropoda</taxon>
        <taxon>Chelicerata</taxon>
        <taxon>Merostomata</taxon>
        <taxon>Xiphosura</taxon>
        <taxon>Limulidae</taxon>
        <taxon>Limulus</taxon>
    </lineage>
</organism>
<name>A0ABM1B314_LIMPO</name>
<accession>A0ABM1B314</accession>
<dbReference type="Proteomes" id="UP000694941">
    <property type="component" value="Unplaced"/>
</dbReference>
<dbReference type="InterPro" id="IPR007135">
    <property type="entry name" value="Atg3/Atg10"/>
</dbReference>
<dbReference type="RefSeq" id="XP_013773776.1">
    <property type="nucleotide sequence ID" value="XM_013918322.2"/>
</dbReference>
<dbReference type="PANTHER" id="PTHR14957:SF1">
    <property type="entry name" value="UBIQUITIN-LIKE-CONJUGATING ENZYME ATG10"/>
    <property type="match status" value="1"/>
</dbReference>
<keyword evidence="4" id="KW-0833">Ubl conjugation pathway</keyword>
<evidence type="ECO:0000256" key="3">
    <source>
        <dbReference type="ARBA" id="ARBA00022679"/>
    </source>
</evidence>
<evidence type="ECO:0000256" key="4">
    <source>
        <dbReference type="ARBA" id="ARBA00022786"/>
    </source>
</evidence>